<comment type="caution">
    <text evidence="3">The sequence shown here is derived from an EMBL/GenBank/DDBJ whole genome shotgun (WGS) entry which is preliminary data.</text>
</comment>
<feature type="region of interest" description="Disordered" evidence="1">
    <location>
        <begin position="107"/>
        <end position="134"/>
    </location>
</feature>
<keyword evidence="4" id="KW-1185">Reference proteome</keyword>
<proteinExistence type="predicted"/>
<dbReference type="Pfam" id="PF08325">
    <property type="entry name" value="WLM"/>
    <property type="match status" value="1"/>
</dbReference>
<evidence type="ECO:0000313" key="4">
    <source>
        <dbReference type="Proteomes" id="UP001217918"/>
    </source>
</evidence>
<dbReference type="PROSITE" id="PS51397">
    <property type="entry name" value="WLM"/>
    <property type="match status" value="1"/>
</dbReference>
<dbReference type="AlphaFoldDB" id="A0AAD9HVL2"/>
<feature type="compositionally biased region" description="Basic and acidic residues" evidence="1">
    <location>
        <begin position="277"/>
        <end position="288"/>
    </location>
</feature>
<gene>
    <name evidence="3" type="ORF">P8C59_000278</name>
</gene>
<feature type="domain" description="WLM" evidence="2">
    <location>
        <begin position="129"/>
        <end position="321"/>
    </location>
</feature>
<accession>A0AAD9HVL2</accession>
<dbReference type="PANTHER" id="PTHR47795:SF1">
    <property type="entry name" value="DNA-DEPENDENT METALLOPROTEASE WSS1 HOMOLOG 2"/>
    <property type="match status" value="1"/>
</dbReference>
<protein>
    <recommendedName>
        <fullName evidence="2">WLM domain-containing protein</fullName>
    </recommendedName>
</protein>
<evidence type="ECO:0000313" key="3">
    <source>
        <dbReference type="EMBL" id="KAK2066458.1"/>
    </source>
</evidence>
<dbReference type="EMBL" id="JAQQPM010000001">
    <property type="protein sequence ID" value="KAK2066458.1"/>
    <property type="molecule type" value="Genomic_DNA"/>
</dbReference>
<dbReference type="InterPro" id="IPR013536">
    <property type="entry name" value="WLM_dom"/>
</dbReference>
<evidence type="ECO:0000256" key="1">
    <source>
        <dbReference type="SAM" id="MobiDB-lite"/>
    </source>
</evidence>
<dbReference type="GO" id="GO:0070628">
    <property type="term" value="F:proteasome binding"/>
    <property type="evidence" value="ECO:0007669"/>
    <property type="project" value="TreeGrafter"/>
</dbReference>
<evidence type="ECO:0000259" key="2">
    <source>
        <dbReference type="PROSITE" id="PS51397"/>
    </source>
</evidence>
<organism evidence="3 4">
    <name type="scientific">Phyllachora maydis</name>
    <dbReference type="NCBI Taxonomy" id="1825666"/>
    <lineage>
        <taxon>Eukaryota</taxon>
        <taxon>Fungi</taxon>
        <taxon>Dikarya</taxon>
        <taxon>Ascomycota</taxon>
        <taxon>Pezizomycotina</taxon>
        <taxon>Sordariomycetes</taxon>
        <taxon>Sordariomycetidae</taxon>
        <taxon>Phyllachorales</taxon>
        <taxon>Phyllachoraceae</taxon>
        <taxon>Phyllachora</taxon>
    </lineage>
</organism>
<sequence length="342" mass="38400">MSDSAEQTIAIKVTFPAEKAKDDIHLVASDAVLSQWCETLECQWPEYDWSHAKFIVSNALPQAGVKKLLKRRDDADFPMRKLADASLRFMVSKHTVVDALEVAREKAATMQSGKAKGQPRLQRPRTRAPKPEDDRYSFRRIEVLPLPGPERSRKFLERLRDDPGIRAAMKKHQFSVGLLMEMDPGSNTSVSQEGTTRLLGLNRNQGEVIELRLRTDVYDGYRDYKVIRNTLCHELTHNVHGPHDRKFWDLCHQIEREVAAADWRSGGRSVGDQEFAPSREDEAPDHEGWTGGDYVLGGNLPGTEGLTAREIRAQAAERRLRDMEASKTAEGSGSDGSKPDAA</sequence>
<reference evidence="3" key="1">
    <citation type="journal article" date="2023" name="Mol. Plant Microbe Interact.">
        <title>Elucidating the Obligate Nature and Biological Capacity of an Invasive Fungal Corn Pathogen.</title>
        <authorList>
            <person name="MacCready J.S."/>
            <person name="Roggenkamp E.M."/>
            <person name="Gdanetz K."/>
            <person name="Chilvers M.I."/>
        </authorList>
    </citation>
    <scope>NUCLEOTIDE SEQUENCE</scope>
    <source>
        <strain evidence="3">PM02</strain>
    </source>
</reference>
<dbReference type="PANTHER" id="PTHR47795">
    <property type="entry name" value="UBIQUITIN AND WLM DOMAIN-CONTAINING METALLOPROTEASE SPCC1442.07C"/>
    <property type="match status" value="1"/>
</dbReference>
<feature type="region of interest" description="Disordered" evidence="1">
    <location>
        <begin position="265"/>
        <end position="293"/>
    </location>
</feature>
<feature type="compositionally biased region" description="Basic and acidic residues" evidence="1">
    <location>
        <begin position="318"/>
        <end position="327"/>
    </location>
</feature>
<name>A0AAD9HVL2_9PEZI</name>
<dbReference type="Proteomes" id="UP001217918">
    <property type="component" value="Unassembled WGS sequence"/>
</dbReference>
<feature type="region of interest" description="Disordered" evidence="1">
    <location>
        <begin position="318"/>
        <end position="342"/>
    </location>
</feature>